<organism evidence="1 2">
    <name type="scientific">Exophiala oligosperma</name>
    <dbReference type="NCBI Taxonomy" id="215243"/>
    <lineage>
        <taxon>Eukaryota</taxon>
        <taxon>Fungi</taxon>
        <taxon>Dikarya</taxon>
        <taxon>Ascomycota</taxon>
        <taxon>Pezizomycotina</taxon>
        <taxon>Eurotiomycetes</taxon>
        <taxon>Chaetothyriomycetidae</taxon>
        <taxon>Chaetothyriales</taxon>
        <taxon>Herpotrichiellaceae</taxon>
        <taxon>Exophiala</taxon>
    </lineage>
</organism>
<dbReference type="GeneID" id="27354777"/>
<dbReference type="VEuPathDB" id="FungiDB:PV06_02703"/>
<dbReference type="CDD" id="cd07067">
    <property type="entry name" value="HP_PGM_like"/>
    <property type="match status" value="1"/>
</dbReference>
<protein>
    <recommendedName>
        <fullName evidence="3">Phosphoglycerate mutase</fullName>
    </recommendedName>
</protein>
<dbReference type="InterPro" id="IPR013078">
    <property type="entry name" value="His_Pase_superF_clade-1"/>
</dbReference>
<sequence length="181" mass="19860">MSRQEPRIFLVRHGATTWSEEGRATGITDIKLTEAGKAQVRQLCNWGKGRVRGSACSWCQQFLENRVGLRIGSLTDSNGSAAEDEQCHKGWHGGLLPTLPMDLIRIHNPLAPYGNSRLPDVTTSSPSRLEKNCTPRGLREGCPGPWPDIDIMSLCTPLISHTCCRVGETGPLGGTIARWRD</sequence>
<evidence type="ECO:0000313" key="2">
    <source>
        <dbReference type="Proteomes" id="UP000053342"/>
    </source>
</evidence>
<evidence type="ECO:0008006" key="3">
    <source>
        <dbReference type="Google" id="ProtNLM"/>
    </source>
</evidence>
<evidence type="ECO:0000313" key="1">
    <source>
        <dbReference type="EMBL" id="KIW47102.1"/>
    </source>
</evidence>
<dbReference type="HOGENOM" id="CLU_1713268_0_0_1"/>
<dbReference type="AlphaFoldDB" id="A0A0D2CB68"/>
<accession>A0A0D2CB68</accession>
<dbReference type="EMBL" id="KN847333">
    <property type="protein sequence ID" value="KIW47102.1"/>
    <property type="molecule type" value="Genomic_DNA"/>
</dbReference>
<dbReference type="Pfam" id="PF00300">
    <property type="entry name" value="His_Phos_1"/>
    <property type="match status" value="1"/>
</dbReference>
<dbReference type="OrthoDB" id="4818801at2759"/>
<reference evidence="1 2" key="1">
    <citation type="submission" date="2015-01" db="EMBL/GenBank/DDBJ databases">
        <title>The Genome Sequence of Exophiala oligosperma CBS72588.</title>
        <authorList>
            <consortium name="The Broad Institute Genomics Platform"/>
            <person name="Cuomo C."/>
            <person name="de Hoog S."/>
            <person name="Gorbushina A."/>
            <person name="Stielow B."/>
            <person name="Teixiera M."/>
            <person name="Abouelleil A."/>
            <person name="Chapman S.B."/>
            <person name="Priest M."/>
            <person name="Young S.K."/>
            <person name="Wortman J."/>
            <person name="Nusbaum C."/>
            <person name="Birren B."/>
        </authorList>
    </citation>
    <scope>NUCLEOTIDE SEQUENCE [LARGE SCALE GENOMIC DNA]</scope>
    <source>
        <strain evidence="1 2">CBS 72588</strain>
    </source>
</reference>
<dbReference type="SUPFAM" id="SSF53254">
    <property type="entry name" value="Phosphoglycerate mutase-like"/>
    <property type="match status" value="1"/>
</dbReference>
<proteinExistence type="predicted"/>
<dbReference type="Gene3D" id="3.40.50.1240">
    <property type="entry name" value="Phosphoglycerate mutase-like"/>
    <property type="match status" value="1"/>
</dbReference>
<dbReference type="RefSeq" id="XP_016267318.1">
    <property type="nucleotide sequence ID" value="XM_016403421.1"/>
</dbReference>
<dbReference type="InterPro" id="IPR029033">
    <property type="entry name" value="His_PPase_superfam"/>
</dbReference>
<name>A0A0D2CB68_9EURO</name>
<gene>
    <name evidence="1" type="ORF">PV06_02703</name>
</gene>
<dbReference type="Proteomes" id="UP000053342">
    <property type="component" value="Unassembled WGS sequence"/>
</dbReference>
<keyword evidence="2" id="KW-1185">Reference proteome</keyword>